<comment type="similarity">
    <text evidence="3">Belongs to the SWEET sugar transporter family.</text>
</comment>
<feature type="transmembrane region" description="Helical" evidence="14">
    <location>
        <begin position="6"/>
        <end position="32"/>
    </location>
</feature>
<evidence type="ECO:0000256" key="2">
    <source>
        <dbReference type="ARBA" id="ARBA00004653"/>
    </source>
</evidence>
<dbReference type="InterPro" id="IPR004316">
    <property type="entry name" value="SWEET_rpt"/>
</dbReference>
<accession>T2DN66</accession>
<dbReference type="AlphaFoldDB" id="T2DN66"/>
<keyword evidence="10 14" id="KW-1133">Transmembrane helix</keyword>
<dbReference type="PANTHER" id="PTHR10791">
    <property type="entry name" value="RAG1-ACTIVATING PROTEIN 1"/>
    <property type="match status" value="1"/>
</dbReference>
<evidence type="ECO:0000256" key="7">
    <source>
        <dbReference type="ARBA" id="ARBA00022597"/>
    </source>
</evidence>
<feature type="transmembrane region" description="Helical" evidence="14">
    <location>
        <begin position="162"/>
        <end position="183"/>
    </location>
</feature>
<feature type="region of interest" description="Disordered" evidence="13">
    <location>
        <begin position="263"/>
        <end position="333"/>
    </location>
</feature>
<proteinExistence type="evidence at transcript level"/>
<keyword evidence="5" id="KW-0813">Transport</keyword>
<dbReference type="EMBL" id="KF033272">
    <property type="protein sequence ID" value="AGV54262.1"/>
    <property type="molecule type" value="mRNA"/>
</dbReference>
<evidence type="ECO:0000256" key="3">
    <source>
        <dbReference type="ARBA" id="ARBA00007809"/>
    </source>
</evidence>
<feature type="transmembrane region" description="Helical" evidence="14">
    <location>
        <begin position="225"/>
        <end position="252"/>
    </location>
</feature>
<evidence type="ECO:0000256" key="9">
    <source>
        <dbReference type="ARBA" id="ARBA00022737"/>
    </source>
</evidence>
<evidence type="ECO:0000313" key="15">
    <source>
        <dbReference type="EMBL" id="AGV54262.1"/>
    </source>
</evidence>
<keyword evidence="8 14" id="KW-0812">Transmembrane</keyword>
<feature type="transmembrane region" description="Helical" evidence="14">
    <location>
        <begin position="103"/>
        <end position="125"/>
    </location>
</feature>
<keyword evidence="6" id="KW-1003">Cell membrane</keyword>
<feature type="compositionally biased region" description="Polar residues" evidence="13">
    <location>
        <begin position="273"/>
        <end position="290"/>
    </location>
</feature>
<dbReference type="InterPro" id="IPR047664">
    <property type="entry name" value="SWEET"/>
</dbReference>
<dbReference type="PANTHER" id="PTHR10791:SF22">
    <property type="entry name" value="BIDIRECTIONAL SUGAR TRANSPORTER SWEET11"/>
    <property type="match status" value="1"/>
</dbReference>
<evidence type="ECO:0000256" key="12">
    <source>
        <dbReference type="ARBA" id="ARBA00023136"/>
    </source>
</evidence>
<evidence type="ECO:0000256" key="4">
    <source>
        <dbReference type="ARBA" id="ARBA00021741"/>
    </source>
</evidence>
<evidence type="ECO:0000256" key="1">
    <source>
        <dbReference type="ARBA" id="ARBA00004651"/>
    </source>
</evidence>
<feature type="transmembrane region" description="Helical" evidence="14">
    <location>
        <begin position="68"/>
        <end position="91"/>
    </location>
</feature>
<dbReference type="Gene3D" id="1.20.1280.290">
    <property type="match status" value="2"/>
</dbReference>
<keyword evidence="12 14" id="KW-0472">Membrane</keyword>
<feature type="transmembrane region" description="Helical" evidence="14">
    <location>
        <begin position="131"/>
        <end position="155"/>
    </location>
</feature>
<name>T2DN66_PHAVU</name>
<keyword evidence="9" id="KW-0677">Repeat</keyword>
<evidence type="ECO:0000256" key="11">
    <source>
        <dbReference type="ARBA" id="ARBA00023034"/>
    </source>
</evidence>
<dbReference type="GO" id="GO:0051119">
    <property type="term" value="F:sugar transmembrane transporter activity"/>
    <property type="evidence" value="ECO:0007669"/>
    <property type="project" value="InterPro"/>
</dbReference>
<keyword evidence="11" id="KW-0333">Golgi apparatus</keyword>
<evidence type="ECO:0000256" key="6">
    <source>
        <dbReference type="ARBA" id="ARBA00022475"/>
    </source>
</evidence>
<sequence>MSHSPLSFLFGVLGNVASFVCFLAPLPTFYRVCKKKSTEGFQSVPYVAALFSAMLWIFYAYVKTGETLLITINSFGCVIETIYLAIFLTYCPKKARMSTLRMIVLFNFGGFCTIVLLTHLLAKGAGARVKLLGWICVVFATSVFAAPLSIIRVVIRTKSVKFLPFPLSMLLLLSAIMWLLYGISLKDIYVTVMCHVHVHTRAIMCFPVPAILSFTIIHVHTYDTVFWFFLGQLPNVVGLTFGVIQIVLYMMYRNNKTLKDEKLPEHKGDIDNNENVAPTVSAENQEQEVNPQAGVVEIGEKKEDQLDEEKPDKTELNNNNSNNKKTEEESSEV</sequence>
<evidence type="ECO:0000256" key="5">
    <source>
        <dbReference type="ARBA" id="ARBA00022448"/>
    </source>
</evidence>
<dbReference type="Pfam" id="PF03083">
    <property type="entry name" value="MtN3_slv"/>
    <property type="match status" value="2"/>
</dbReference>
<feature type="compositionally biased region" description="Basic and acidic residues" evidence="13">
    <location>
        <begin position="298"/>
        <end position="315"/>
    </location>
</feature>
<comment type="subcellular location">
    <subcellularLocation>
        <location evidence="1">Cell membrane</location>
        <topology evidence="1">Multi-pass membrane protein</topology>
    </subcellularLocation>
    <subcellularLocation>
        <location evidence="2">Golgi apparatus membrane</location>
        <topology evidence="2">Multi-pass membrane protein</topology>
    </subcellularLocation>
</comment>
<feature type="transmembrane region" description="Helical" evidence="14">
    <location>
        <begin position="44"/>
        <end position="62"/>
    </location>
</feature>
<evidence type="ECO:0000256" key="14">
    <source>
        <dbReference type="SAM" id="Phobius"/>
    </source>
</evidence>
<keyword evidence="7 15" id="KW-0762">Sugar transport</keyword>
<feature type="compositionally biased region" description="Basic and acidic residues" evidence="13">
    <location>
        <begin position="324"/>
        <end position="333"/>
    </location>
</feature>
<protein>
    <recommendedName>
        <fullName evidence="4">Sugar transporter SWEET1</fullName>
    </recommendedName>
</protein>
<dbReference type="FunFam" id="1.20.1280.290:FF:000001">
    <property type="entry name" value="Bidirectional sugar transporter SWEET"/>
    <property type="match status" value="1"/>
</dbReference>
<dbReference type="GO" id="GO:0005886">
    <property type="term" value="C:plasma membrane"/>
    <property type="evidence" value="ECO:0007669"/>
    <property type="project" value="UniProtKB-SubCell"/>
</dbReference>
<evidence type="ECO:0000256" key="13">
    <source>
        <dbReference type="SAM" id="MobiDB-lite"/>
    </source>
</evidence>
<dbReference type="GO" id="GO:0000139">
    <property type="term" value="C:Golgi membrane"/>
    <property type="evidence" value="ECO:0007669"/>
    <property type="project" value="UniProtKB-SubCell"/>
</dbReference>
<reference evidence="15" key="1">
    <citation type="submission" date="2013-04" db="EMBL/GenBank/DDBJ databases">
        <title>Phaseolus vulgaris (BAT93) Pods Tissue cDNA Library Construction and Random Isolation of cDNA Clones for Gene Discovery.</title>
        <authorList>
            <person name="Amelia K."/>
            <person name="Bhore S.J."/>
            <person name="Shah F.H."/>
        </authorList>
    </citation>
    <scope>NUCLEOTIDE SEQUENCE</scope>
    <source>
        <tissue evidence="15">Pod</tissue>
    </source>
</reference>
<evidence type="ECO:0000256" key="10">
    <source>
        <dbReference type="ARBA" id="ARBA00022989"/>
    </source>
</evidence>
<organism evidence="15">
    <name type="scientific">Phaseolus vulgaris</name>
    <name type="common">Kidney bean</name>
    <name type="synonym">French bean</name>
    <dbReference type="NCBI Taxonomy" id="3885"/>
    <lineage>
        <taxon>Eukaryota</taxon>
        <taxon>Viridiplantae</taxon>
        <taxon>Streptophyta</taxon>
        <taxon>Embryophyta</taxon>
        <taxon>Tracheophyta</taxon>
        <taxon>Spermatophyta</taxon>
        <taxon>Magnoliopsida</taxon>
        <taxon>eudicotyledons</taxon>
        <taxon>Gunneridae</taxon>
        <taxon>Pentapetalae</taxon>
        <taxon>rosids</taxon>
        <taxon>fabids</taxon>
        <taxon>Fabales</taxon>
        <taxon>Fabaceae</taxon>
        <taxon>Papilionoideae</taxon>
        <taxon>50 kb inversion clade</taxon>
        <taxon>NPAAA clade</taxon>
        <taxon>indigoferoid/millettioid clade</taxon>
        <taxon>Phaseoleae</taxon>
        <taxon>Phaseolus</taxon>
    </lineage>
</organism>
<evidence type="ECO:0000256" key="8">
    <source>
        <dbReference type="ARBA" id="ARBA00022692"/>
    </source>
</evidence>
<dbReference type="FunFam" id="1.20.1280.290:FF:000004">
    <property type="entry name" value="Sugar transporter SWEET"/>
    <property type="match status" value="1"/>
</dbReference>